<sequence length="152" mass="16280">MYGHSQTMNVRHHNPADDEDEGAVGDPIDHHLHHHMSYEDGSAAAGIVVEDVSSDSVYVSGEGAASDLAGQRADVSSQLTLTFRGQVYVFDAVTPEKVQAVLLLLGGCELTSGQHGLEAAPQSQRVYLNHKAIGHAFADITSLQFFGGFFFP</sequence>
<dbReference type="GO" id="GO:0006355">
    <property type="term" value="P:regulation of DNA-templated transcription"/>
    <property type="evidence" value="ECO:0007669"/>
    <property type="project" value="InterPro"/>
</dbReference>
<dbReference type="PANTHER" id="PTHR46125:SF20">
    <property type="entry name" value="GATA TRANSCRIPTION FACTOR 25"/>
    <property type="match status" value="1"/>
</dbReference>
<evidence type="ECO:0000313" key="3">
    <source>
        <dbReference type="EMBL" id="MBW96636.1"/>
    </source>
</evidence>
<dbReference type="InterPro" id="IPR010399">
    <property type="entry name" value="Tify_dom"/>
</dbReference>
<proteinExistence type="predicted"/>
<dbReference type="PANTHER" id="PTHR46125">
    <property type="entry name" value="GATA TRANSCRIPTION FACTOR 28"/>
    <property type="match status" value="1"/>
</dbReference>
<name>A0A2P2JT39_RHIMU</name>
<dbReference type="InterPro" id="IPR045280">
    <property type="entry name" value="TIFY-like"/>
</dbReference>
<feature type="region of interest" description="Disordered" evidence="1">
    <location>
        <begin position="1"/>
        <end position="33"/>
    </location>
</feature>
<dbReference type="SMART" id="SM00979">
    <property type="entry name" value="TIFY"/>
    <property type="match status" value="1"/>
</dbReference>
<evidence type="ECO:0000259" key="2">
    <source>
        <dbReference type="PROSITE" id="PS51320"/>
    </source>
</evidence>
<evidence type="ECO:0000256" key="1">
    <source>
        <dbReference type="SAM" id="MobiDB-lite"/>
    </source>
</evidence>
<dbReference type="AlphaFoldDB" id="A0A2P2JT39"/>
<dbReference type="Pfam" id="PF06200">
    <property type="entry name" value="tify"/>
    <property type="match status" value="1"/>
</dbReference>
<dbReference type="PROSITE" id="PS51320">
    <property type="entry name" value="TIFY"/>
    <property type="match status" value="1"/>
</dbReference>
<accession>A0A2P2JT39</accession>
<dbReference type="EMBL" id="GGEC01016153">
    <property type="protein sequence ID" value="MBW96636.1"/>
    <property type="molecule type" value="Transcribed_RNA"/>
</dbReference>
<feature type="domain" description="Tify" evidence="2">
    <location>
        <begin position="72"/>
        <end position="107"/>
    </location>
</feature>
<reference evidence="3" key="1">
    <citation type="submission" date="2018-02" db="EMBL/GenBank/DDBJ databases">
        <title>Rhizophora mucronata_Transcriptome.</title>
        <authorList>
            <person name="Meera S.P."/>
            <person name="Sreeshan A."/>
            <person name="Augustine A."/>
        </authorList>
    </citation>
    <scope>NUCLEOTIDE SEQUENCE</scope>
    <source>
        <tissue evidence="3">Leaf</tissue>
    </source>
</reference>
<protein>
    <submittedName>
        <fullName evidence="3">GATA transcription factor 25</fullName>
    </submittedName>
</protein>
<organism evidence="3">
    <name type="scientific">Rhizophora mucronata</name>
    <name type="common">Asiatic mangrove</name>
    <dbReference type="NCBI Taxonomy" id="61149"/>
    <lineage>
        <taxon>Eukaryota</taxon>
        <taxon>Viridiplantae</taxon>
        <taxon>Streptophyta</taxon>
        <taxon>Embryophyta</taxon>
        <taxon>Tracheophyta</taxon>
        <taxon>Spermatophyta</taxon>
        <taxon>Magnoliopsida</taxon>
        <taxon>eudicotyledons</taxon>
        <taxon>Gunneridae</taxon>
        <taxon>Pentapetalae</taxon>
        <taxon>rosids</taxon>
        <taxon>fabids</taxon>
        <taxon>Malpighiales</taxon>
        <taxon>Rhizophoraceae</taxon>
        <taxon>Rhizophora</taxon>
    </lineage>
</organism>